<dbReference type="SUPFAM" id="SSF52540">
    <property type="entry name" value="P-loop containing nucleoside triphosphate hydrolases"/>
    <property type="match status" value="1"/>
</dbReference>
<feature type="region of interest" description="Disordered" evidence="7">
    <location>
        <begin position="1"/>
        <end position="21"/>
    </location>
</feature>
<dbReference type="PANTHER" id="PTHR10465:SF0">
    <property type="entry name" value="SARCALUMENIN"/>
    <property type="match status" value="1"/>
</dbReference>
<dbReference type="InterPro" id="IPR045063">
    <property type="entry name" value="Dynamin_N"/>
</dbReference>
<evidence type="ECO:0000313" key="10">
    <source>
        <dbReference type="Proteomes" id="UP000093740"/>
    </source>
</evidence>
<keyword evidence="3" id="KW-0378">Hydrolase</keyword>
<feature type="domain" description="Dynamin N-terminal" evidence="8">
    <location>
        <begin position="175"/>
        <end position="343"/>
    </location>
</feature>
<dbReference type="Proteomes" id="UP000093740">
    <property type="component" value="Chromosome"/>
</dbReference>
<evidence type="ECO:0000313" key="9">
    <source>
        <dbReference type="EMBL" id="AMW33563.1"/>
    </source>
</evidence>
<comment type="subcellular location">
    <subcellularLocation>
        <location evidence="1">Membrane</location>
    </subcellularLocation>
</comment>
<evidence type="ECO:0000256" key="4">
    <source>
        <dbReference type="ARBA" id="ARBA00023134"/>
    </source>
</evidence>
<keyword evidence="6" id="KW-0175">Coiled coil</keyword>
<accession>A0AAI8GE03</accession>
<evidence type="ECO:0000256" key="1">
    <source>
        <dbReference type="ARBA" id="ARBA00004370"/>
    </source>
</evidence>
<dbReference type="RefSeq" id="WP_033191605.1">
    <property type="nucleotide sequence ID" value="NZ_CP014334.2"/>
</dbReference>
<feature type="coiled-coil region" evidence="6">
    <location>
        <begin position="422"/>
        <end position="490"/>
    </location>
</feature>
<dbReference type="Pfam" id="PF00350">
    <property type="entry name" value="Dynamin_N"/>
    <property type="match status" value="1"/>
</dbReference>
<dbReference type="PANTHER" id="PTHR10465">
    <property type="entry name" value="TRANSMEMBRANE GTPASE FZO1"/>
    <property type="match status" value="1"/>
</dbReference>
<evidence type="ECO:0000259" key="8">
    <source>
        <dbReference type="Pfam" id="PF00350"/>
    </source>
</evidence>
<dbReference type="Gene3D" id="3.40.50.300">
    <property type="entry name" value="P-loop containing nucleotide triphosphate hydrolases"/>
    <property type="match status" value="1"/>
</dbReference>
<keyword evidence="4" id="KW-0342">GTP-binding</keyword>
<evidence type="ECO:0000256" key="2">
    <source>
        <dbReference type="ARBA" id="ARBA00022741"/>
    </source>
</evidence>
<name>A0AAI8GE03_FERIS</name>
<keyword evidence="5" id="KW-0472">Membrane</keyword>
<gene>
    <name evidence="9" type="ORF">NA23_10220</name>
</gene>
<dbReference type="GO" id="GO:0016020">
    <property type="term" value="C:membrane"/>
    <property type="evidence" value="ECO:0007669"/>
    <property type="project" value="UniProtKB-SubCell"/>
</dbReference>
<dbReference type="AlphaFoldDB" id="A0AAI8GE03"/>
<dbReference type="GO" id="GO:0005525">
    <property type="term" value="F:GTP binding"/>
    <property type="evidence" value="ECO:0007669"/>
    <property type="project" value="UniProtKB-KW"/>
</dbReference>
<dbReference type="InterPro" id="IPR027417">
    <property type="entry name" value="P-loop_NTPase"/>
</dbReference>
<evidence type="ECO:0000256" key="7">
    <source>
        <dbReference type="SAM" id="MobiDB-lite"/>
    </source>
</evidence>
<keyword evidence="2" id="KW-0547">Nucleotide-binding</keyword>
<dbReference type="GO" id="GO:0003924">
    <property type="term" value="F:GTPase activity"/>
    <property type="evidence" value="ECO:0007669"/>
    <property type="project" value="InterPro"/>
</dbReference>
<dbReference type="EMBL" id="CP014334">
    <property type="protein sequence ID" value="AMW33563.1"/>
    <property type="molecule type" value="Genomic_DNA"/>
</dbReference>
<evidence type="ECO:0000256" key="6">
    <source>
        <dbReference type="SAM" id="Coils"/>
    </source>
</evidence>
<feature type="coiled-coil region" evidence="6">
    <location>
        <begin position="43"/>
        <end position="112"/>
    </location>
</feature>
<organism evidence="9 10">
    <name type="scientific">Fervidobacterium islandicum</name>
    <dbReference type="NCBI Taxonomy" id="2423"/>
    <lineage>
        <taxon>Bacteria</taxon>
        <taxon>Thermotogati</taxon>
        <taxon>Thermotogota</taxon>
        <taxon>Thermotogae</taxon>
        <taxon>Thermotogales</taxon>
        <taxon>Fervidobacteriaceae</taxon>
        <taxon>Fervidobacterium</taxon>
    </lineage>
</organism>
<dbReference type="KEGG" id="fia:NA23_10220"/>
<sequence>MDEKRIETDISSQENRSQKAANLDKDEIIKKLKRGNEKLLEYVERLVGEKRKKEILINQLLKEKENQNETLSKYEQKISTLEKQLADIEARNKSLERELKHTKLKFETVRKLLDWDASESNVIIDFERAFDKFIDFANRESSLTEEAFAIAVMQGIYDELRNIAKFPVLFKRNIISVGGSFSSGKSEFINSFIENKKIRLPVGINPVTAIPTYVVSSYEESIDAFSTRGGALSLDEELLNMLTHDYLKTFGFNMKNILSFITIKTRLRGGFDSICFVDTPGYNPAYIGASTITDRDVAIEYLVQSSCLIWMVGLDSSGTLTNSDVEFLHQLNLEDKNIFVIANKADLRSQRDLESILDEIKSVLDSEGFDYAGISAYSSIQGHEYSFVNVSLFEFLEEMNKVSFDKRNDIINRLKDVTSMYRNALKNDLKESEKQKEDLSSLISKCSINPKSQVKLSNMIKEITKKEQSLKKLLDELDELERKLIRAADKVFESILAQ</sequence>
<evidence type="ECO:0000256" key="3">
    <source>
        <dbReference type="ARBA" id="ARBA00022801"/>
    </source>
</evidence>
<proteinExistence type="predicted"/>
<protein>
    <submittedName>
        <fullName evidence="9">Dynamin family protein</fullName>
    </submittedName>
</protein>
<feature type="compositionally biased region" description="Polar residues" evidence="7">
    <location>
        <begin position="9"/>
        <end position="20"/>
    </location>
</feature>
<keyword evidence="10" id="KW-1185">Reference proteome</keyword>
<reference evidence="9 10" key="1">
    <citation type="journal article" date="2015" name="Stand. Genomic Sci.">
        <title>Genome sequence of a native-feather degrading extremely thermophilic Eubacterium, Fervidobacterium islandicum AW-1.</title>
        <authorList>
            <person name="Lee Y.J."/>
            <person name="Jeong H."/>
            <person name="Park G.S."/>
            <person name="Kwak Y."/>
            <person name="Lee S.J."/>
            <person name="Lee S.J."/>
            <person name="Park M.K."/>
            <person name="Kim J.Y."/>
            <person name="Kang H.K."/>
            <person name="Shin J.H."/>
            <person name="Lee D.W."/>
        </authorList>
    </citation>
    <scope>NUCLEOTIDE SEQUENCE [LARGE SCALE GENOMIC DNA]</scope>
    <source>
        <strain evidence="9 10">AW-1</strain>
    </source>
</reference>
<dbReference type="InterPro" id="IPR027094">
    <property type="entry name" value="Mitofusin_fam"/>
</dbReference>
<evidence type="ECO:0000256" key="5">
    <source>
        <dbReference type="ARBA" id="ARBA00023136"/>
    </source>
</evidence>